<dbReference type="GO" id="GO:0098808">
    <property type="term" value="F:mRNA cap binding"/>
    <property type="evidence" value="ECO:0007669"/>
    <property type="project" value="UniProtKB-UniRule"/>
</dbReference>
<dbReference type="GO" id="GO:0002191">
    <property type="term" value="P:cap-dependent translational initiation"/>
    <property type="evidence" value="ECO:0007669"/>
    <property type="project" value="UniProtKB-UniRule"/>
</dbReference>
<sequence length="1145" mass="132837">MFQRPTYPLVHKTIQSTDDCLTNERLALVPDHHLLSSVTCRYRHCSVNCCCALEAMQNSQTVDDETLQHMFSKFRSKESNPNGYSRKLQFWMDSIRNLVYSKGNPIFTLGQLKQEFQWKNYIPACLDHVIFEMLQSGIIMTRTEYENSLYGWFYKNLQKILREGWNYIFPHNDEREIEYVYVALVKSLGEQILCKVQKLSLDSTISGNVISWNELRREIADICPVKRALDLVLSYLQSVRLVSSYQTDDAETLLKFCLSSENLYPEITDIDISIYKIQKVTAKLQTEVELFNEAVSKLEDFSVASIRQKKYSEAKRFILKRRYHENILANKLDAIYNLQSLYLKLMSAKNNAMVTGALETSKTALRNKLNADISFSEIQTTLDEIEHAVEVQMDIEDSLIREKVDFTDEEIENELLAILKGMKLSEKEKAGIFRNFPKLEFPKTLRSALRVIHSGHQVHMDENDSPKNSAVDNKQDLVSEYTVGKTFSILYITVIHVVNTNFIGSDYLYFITLSFVTSLKLKILSCIINTVLPQIEMVDAEVEIENAKDVVQSVEDQVPIENVEADNRNDSTEDENSDSENKWKMSLQEAVKKIVINPNGWGPVSIPESFRCLPYQAFDKSERISKIADWTGQLSREERRYGQGRYAAANANAAASTNQYAYYHEEEETAFQLVDGARSTKSAPTRNYRLRQLQLARRQMQKDRERQSQTQISSKHAKNREKDRHNQWRVFQKAFRQRQRYDRRGQKQVKSRLPSVTIKPEWEMLEEFDLAQLQKMNLPSVGDGEDIENERYGTLEYYERSFDRITGRNEVQLRRFFKSYYTISTTDDPVIERLAKNPHYTVFATDVIIATLMCCTRSVYPWDIVIHRIGNKLFFDKRSSSKIDFPTVSETAIEPPQDEGNSINSPHFLALEAMFVNQNFKQQVLKSDDEKYAFEHPDVPFVDENDPNRENVASIGYRYRTWDLGNDVNVVIRCEHDGVMKSPENETQFLTIKAFNEWDYRFSGGIEWRSKIDTQRGAVLATELKNNSCKLAKWTVQALLAGSHYLKFGYISRIHTRDTTQHVILSTQQFRPAEFANQINLNMDNAWGILRCFIDKCLELPSGKYLLMKDPNKPVMLLYKVPPDSFENEEEDQTESNELDEQSQA</sequence>
<dbReference type="AlphaFoldDB" id="A0A0V1AY16"/>
<dbReference type="InterPro" id="IPR007783">
    <property type="entry name" value="eIF3d"/>
</dbReference>
<keyword evidence="10" id="KW-1185">Reference proteome</keyword>
<comment type="similarity">
    <text evidence="6">Belongs to the eIF-3 subunit D family.</text>
</comment>
<dbReference type="Proteomes" id="UP000054776">
    <property type="component" value="Unassembled WGS sequence"/>
</dbReference>
<dbReference type="GO" id="GO:0016282">
    <property type="term" value="C:eukaryotic 43S preinitiation complex"/>
    <property type="evidence" value="ECO:0007669"/>
    <property type="project" value="UniProtKB-UniRule"/>
</dbReference>
<feature type="compositionally biased region" description="Acidic residues" evidence="7">
    <location>
        <begin position="1126"/>
        <end position="1145"/>
    </location>
</feature>
<keyword evidence="2 6" id="KW-0963">Cytoplasm</keyword>
<keyword evidence="4" id="KW-0694">RNA-binding</keyword>
<evidence type="ECO:0000256" key="7">
    <source>
        <dbReference type="SAM" id="MobiDB-lite"/>
    </source>
</evidence>
<evidence type="ECO:0000256" key="6">
    <source>
        <dbReference type="HAMAP-Rule" id="MF_03003"/>
    </source>
</evidence>
<evidence type="ECO:0000313" key="9">
    <source>
        <dbReference type="EMBL" id="KRY29610.1"/>
    </source>
</evidence>
<name>A0A0V1AY16_TRISP</name>
<comment type="domain">
    <text evidence="6">The RNA gate region regulates mRNA cap recognition to prevent promiscuous mRNA-binding before assembly of eif3d into the full eukaryotic translation initiation factor 3 (eIF-3) complex.</text>
</comment>
<evidence type="ECO:0000259" key="8">
    <source>
        <dbReference type="Pfam" id="PF25239"/>
    </source>
</evidence>
<organism evidence="9 10">
    <name type="scientific">Trichinella spiralis</name>
    <name type="common">Trichina worm</name>
    <dbReference type="NCBI Taxonomy" id="6334"/>
    <lineage>
        <taxon>Eukaryota</taxon>
        <taxon>Metazoa</taxon>
        <taxon>Ecdysozoa</taxon>
        <taxon>Nematoda</taxon>
        <taxon>Enoplea</taxon>
        <taxon>Dorylaimia</taxon>
        <taxon>Trichinellida</taxon>
        <taxon>Trichinellidae</taxon>
        <taxon>Trichinella</taxon>
    </lineage>
</organism>
<dbReference type="EMBL" id="JYDH01000165">
    <property type="protein sequence ID" value="KRY29610.1"/>
    <property type="molecule type" value="Genomic_DNA"/>
</dbReference>
<comment type="subcellular location">
    <subcellularLocation>
        <location evidence="6">Cytoplasm</location>
    </subcellularLocation>
</comment>
<comment type="similarity">
    <text evidence="1">Belongs to the SNF7 family.</text>
</comment>
<dbReference type="Pfam" id="PF25239">
    <property type="entry name" value="WHD_CHMP7"/>
    <property type="match status" value="1"/>
</dbReference>
<dbReference type="GO" id="GO:0033290">
    <property type="term" value="C:eukaryotic 48S preinitiation complex"/>
    <property type="evidence" value="ECO:0007669"/>
    <property type="project" value="UniProtKB-UniRule"/>
</dbReference>
<accession>A0A0V1AY16</accession>
<evidence type="ECO:0000256" key="2">
    <source>
        <dbReference type="ARBA" id="ARBA00022490"/>
    </source>
</evidence>
<keyword evidence="5 6" id="KW-0648">Protein biosynthesis</keyword>
<dbReference type="InParanoid" id="A0A0V1AY16"/>
<dbReference type="OrthoDB" id="16538at2759"/>
<dbReference type="GO" id="GO:0005852">
    <property type="term" value="C:eukaryotic translation initiation factor 3 complex"/>
    <property type="evidence" value="ECO:0007669"/>
    <property type="project" value="UniProtKB-UniRule"/>
</dbReference>
<protein>
    <recommendedName>
        <fullName evidence="6">Eukaryotic translation initiation factor 3 subunit D</fullName>
        <shortName evidence="6">eIF3d</shortName>
    </recommendedName>
    <alternativeName>
        <fullName evidence="6">Eukaryotic translation initiation factor 3 subunit 7</fullName>
    </alternativeName>
</protein>
<comment type="caution">
    <text evidence="9">The sequence shown here is derived from an EMBL/GenBank/DDBJ whole genome shotgun (WGS) entry which is preliminary data.</text>
</comment>
<dbReference type="HAMAP" id="MF_03003">
    <property type="entry name" value="eIF3d"/>
    <property type="match status" value="1"/>
</dbReference>
<feature type="region of interest" description="Disordered" evidence="7">
    <location>
        <begin position="1125"/>
        <end position="1145"/>
    </location>
</feature>
<dbReference type="Pfam" id="PF25880">
    <property type="entry name" value="WHD_CHMP7_1st"/>
    <property type="match status" value="1"/>
</dbReference>
<dbReference type="GO" id="GO:0003743">
    <property type="term" value="F:translation initiation factor activity"/>
    <property type="evidence" value="ECO:0007669"/>
    <property type="project" value="UniProtKB-UniRule"/>
</dbReference>
<dbReference type="GO" id="GO:0007034">
    <property type="term" value="P:vacuolar transport"/>
    <property type="evidence" value="ECO:0007669"/>
    <property type="project" value="InterPro"/>
</dbReference>
<dbReference type="STRING" id="6334.A0A0V1AY16"/>
<keyword evidence="3 6" id="KW-0396">Initiation factor</keyword>
<gene>
    <name evidence="9" type="primary">eif3d</name>
    <name evidence="9" type="ORF">T01_13807</name>
</gene>
<evidence type="ECO:0000256" key="3">
    <source>
        <dbReference type="ARBA" id="ARBA00022540"/>
    </source>
</evidence>
<dbReference type="Pfam" id="PF05091">
    <property type="entry name" value="eIF-3_zeta"/>
    <property type="match status" value="1"/>
</dbReference>
<dbReference type="InterPro" id="IPR005024">
    <property type="entry name" value="Snf7_fam"/>
</dbReference>
<dbReference type="PANTHER" id="PTHR12399">
    <property type="entry name" value="EUKARYOTIC TRANSLATION INITIATION FACTOR 3 SUBUNIT 7"/>
    <property type="match status" value="1"/>
</dbReference>
<dbReference type="PANTHER" id="PTHR12399:SF0">
    <property type="entry name" value="EUKARYOTIC TRANSLATION INITIATION FACTOR 3 SUBUNIT D"/>
    <property type="match status" value="1"/>
</dbReference>
<feature type="region of interest" description="Disordered" evidence="7">
    <location>
        <begin position="697"/>
        <end position="726"/>
    </location>
</feature>
<evidence type="ECO:0000313" key="10">
    <source>
        <dbReference type="Proteomes" id="UP000054776"/>
    </source>
</evidence>
<evidence type="ECO:0000256" key="5">
    <source>
        <dbReference type="ARBA" id="ARBA00022917"/>
    </source>
</evidence>
<dbReference type="GO" id="GO:0001732">
    <property type="term" value="P:formation of cytoplasmic translation initiation complex"/>
    <property type="evidence" value="ECO:0007669"/>
    <property type="project" value="UniProtKB-UniRule"/>
</dbReference>
<comment type="function">
    <text evidence="6">mRNA cap-binding component of the eukaryotic translation initiation factor 3 (eIF-3) complex, which is involved in protein synthesis of a specialized repertoire of mRNAs and, together with other initiation factors, stimulates binding of mRNA and methionyl-tRNAi to the 40S ribosome. The eIF-3 complex specifically targets and initiates translation of a subset of mRNAs involved in cell proliferation. In the eIF-3 complex, eif3d specifically recognizes and binds the 7-methylguanosine cap of a subset of mRNAs.</text>
</comment>
<feature type="domain" description="CHMP7 winged helix" evidence="8">
    <location>
        <begin position="185"/>
        <end position="257"/>
    </location>
</feature>
<feature type="region of interest" description="Disordered" evidence="7">
    <location>
        <begin position="558"/>
        <end position="582"/>
    </location>
</feature>
<evidence type="ECO:0000256" key="1">
    <source>
        <dbReference type="ARBA" id="ARBA00006190"/>
    </source>
</evidence>
<dbReference type="InterPro" id="IPR057471">
    <property type="entry name" value="CHMP7_WHD"/>
</dbReference>
<dbReference type="Pfam" id="PF03357">
    <property type="entry name" value="Snf7"/>
    <property type="match status" value="1"/>
</dbReference>
<proteinExistence type="inferred from homology"/>
<evidence type="ECO:0000256" key="4">
    <source>
        <dbReference type="ARBA" id="ARBA00022884"/>
    </source>
</evidence>
<reference evidence="9 10" key="1">
    <citation type="submission" date="2015-01" db="EMBL/GenBank/DDBJ databases">
        <title>Evolution of Trichinella species and genotypes.</title>
        <authorList>
            <person name="Korhonen P.K."/>
            <person name="Edoardo P."/>
            <person name="Giuseppe L.R."/>
            <person name="Gasser R.B."/>
        </authorList>
    </citation>
    <scope>NUCLEOTIDE SEQUENCE [LARGE SCALE GENOMIC DNA]</scope>
    <source>
        <strain evidence="9">ISS3</strain>
    </source>
</reference>
<feature type="region of interest" description="RNA gate" evidence="6">
    <location>
        <begin position="882"/>
        <end position="896"/>
    </location>
</feature>
<comment type="subunit">
    <text evidence="6">Component of the eukaryotic translation initiation factor 3 (eIF-3) complex.</text>
</comment>